<dbReference type="Proteomes" id="UP000195072">
    <property type="component" value="Unassembled WGS sequence"/>
</dbReference>
<dbReference type="GO" id="GO:0009103">
    <property type="term" value="P:lipopolysaccharide biosynthetic process"/>
    <property type="evidence" value="ECO:0007669"/>
    <property type="project" value="TreeGrafter"/>
</dbReference>
<dbReference type="GO" id="GO:0016757">
    <property type="term" value="F:glycosyltransferase activity"/>
    <property type="evidence" value="ECO:0007669"/>
    <property type="project" value="InterPro"/>
</dbReference>
<keyword evidence="1 3" id="KW-0808">Transferase</keyword>
<evidence type="ECO:0000313" key="5">
    <source>
        <dbReference type="Proteomes" id="UP000075360"/>
    </source>
</evidence>
<dbReference type="RefSeq" id="WP_061471395.1">
    <property type="nucleotide sequence ID" value="NZ_JOOZ01000002.1"/>
</dbReference>
<evidence type="ECO:0000256" key="1">
    <source>
        <dbReference type="ARBA" id="ARBA00022679"/>
    </source>
</evidence>
<organism evidence="3 5">
    <name type="scientific">Acetobacter senegalensis</name>
    <dbReference type="NCBI Taxonomy" id="446692"/>
    <lineage>
        <taxon>Bacteria</taxon>
        <taxon>Pseudomonadati</taxon>
        <taxon>Pseudomonadota</taxon>
        <taxon>Alphaproteobacteria</taxon>
        <taxon>Acetobacterales</taxon>
        <taxon>Acetobacteraceae</taxon>
        <taxon>Acetobacter</taxon>
    </lineage>
</organism>
<evidence type="ECO:0000259" key="2">
    <source>
        <dbReference type="Pfam" id="PF00534"/>
    </source>
</evidence>
<evidence type="ECO:0000313" key="3">
    <source>
        <dbReference type="EMBL" id="KXV59722.1"/>
    </source>
</evidence>
<gene>
    <name evidence="3" type="ORF">AD948_07775</name>
    <name evidence="4" type="ORF">HK16_05265</name>
</gene>
<dbReference type="AlphaFoldDB" id="A0A149U2X2"/>
<dbReference type="InterPro" id="IPR001296">
    <property type="entry name" value="Glyco_trans_1"/>
</dbReference>
<dbReference type="PANTHER" id="PTHR46401:SF2">
    <property type="entry name" value="GLYCOSYLTRANSFERASE WBBK-RELATED"/>
    <property type="match status" value="1"/>
</dbReference>
<dbReference type="PATRIC" id="fig|446692.4.peg.2218"/>
<comment type="caution">
    <text evidence="3">The sequence shown here is derived from an EMBL/GenBank/DDBJ whole genome shotgun (WGS) entry which is preliminary data.</text>
</comment>
<reference evidence="4 6" key="1">
    <citation type="submission" date="2014-06" db="EMBL/GenBank/DDBJ databases">
        <authorList>
            <person name="Ju J."/>
            <person name="Zhang J."/>
        </authorList>
    </citation>
    <scope>NUCLEOTIDE SEQUENCE [LARGE SCALE GENOMIC DNA]</scope>
    <source>
        <strain evidence="4">DmL_050</strain>
    </source>
</reference>
<proteinExistence type="predicted"/>
<dbReference type="Gene3D" id="3.40.50.2000">
    <property type="entry name" value="Glycogen Phosphorylase B"/>
    <property type="match status" value="2"/>
</dbReference>
<feature type="domain" description="Glycosyl transferase family 1" evidence="2">
    <location>
        <begin position="197"/>
        <end position="345"/>
    </location>
</feature>
<accession>A0A149U2X2</accession>
<dbReference type="Pfam" id="PF00534">
    <property type="entry name" value="Glycos_transf_1"/>
    <property type="match status" value="1"/>
</dbReference>
<protein>
    <submittedName>
        <fullName evidence="3">Glycosyl transferase</fullName>
    </submittedName>
</protein>
<dbReference type="SUPFAM" id="SSF53756">
    <property type="entry name" value="UDP-Glycosyltransferase/glycogen phosphorylase"/>
    <property type="match status" value="1"/>
</dbReference>
<dbReference type="CDD" id="cd03809">
    <property type="entry name" value="GT4_MtfB-like"/>
    <property type="match status" value="1"/>
</dbReference>
<dbReference type="EMBL" id="JOOZ01000002">
    <property type="protein sequence ID" value="OUL67608.1"/>
    <property type="molecule type" value="Genomic_DNA"/>
</dbReference>
<dbReference type="PANTHER" id="PTHR46401">
    <property type="entry name" value="GLYCOSYLTRANSFERASE WBBK-RELATED"/>
    <property type="match status" value="1"/>
</dbReference>
<evidence type="ECO:0000313" key="6">
    <source>
        <dbReference type="Proteomes" id="UP000195072"/>
    </source>
</evidence>
<dbReference type="EMBL" id="LHZU01000125">
    <property type="protein sequence ID" value="KXV59722.1"/>
    <property type="molecule type" value="Genomic_DNA"/>
</dbReference>
<evidence type="ECO:0000313" key="4">
    <source>
        <dbReference type="EMBL" id="OUL67608.1"/>
    </source>
</evidence>
<name>A0A149U2X2_9PROT</name>
<reference evidence="3 5" key="2">
    <citation type="submission" date="2015-06" db="EMBL/GenBank/DDBJ databases">
        <title>Improved classification and identification of acetic acid bacteria using matrix-assisted laser desorption/ionization time-of-flight mass spectrometry; Gluconobacter nephelii and Gluconobacter uchimurae are later heterotypic synonyms of Gluconobacter japonicus and Gluconobacter oxydans, respectively.</title>
        <authorList>
            <person name="Li L."/>
            <person name="Cleenwerck I."/>
            <person name="De Vuyst L."/>
            <person name="Vandamme P."/>
        </authorList>
    </citation>
    <scope>NUCLEOTIDE SEQUENCE [LARGE SCALE GENOMIC DNA]</scope>
    <source>
        <strain evidence="3 5">LMG 23690</strain>
    </source>
</reference>
<dbReference type="Proteomes" id="UP000075360">
    <property type="component" value="Unassembled WGS sequence"/>
</dbReference>
<dbReference type="OrthoDB" id="9801609at2"/>
<sequence length="370" mass="40463">MRPSDKESALVRPDIYINGRFMTQPLSGVQRFALEISAAFARVSMADGYPAPVMLTPNAALLEESASERPLRAVGRRRGQLWEQLDLPKAIRNGVLISLGNTAPLFGKNRIVIIHDAGVFSQPNSYSWKFRTWYRFLLTMLRYSGARLVTVSRFSRNELSRYLHIPAEQISIISEGSEHIKNLPADTGILTKHSLRTQGFVLAVGNLAPHKNLAQLGPLAEALALRGTPLVISGSVNKAVFNAQGQQTLPEAAIYVGRVSDQELRALYEAAACFIFPSLYEGFGLPPLEAMYCGCPVVAADIPVLHEICGDAATYVNPHNADAITRGVMHILDTPAKAQEMRQAGLARAATFTWEKAARSLLQITEAVCP</sequence>